<comment type="caution">
    <text evidence="2">The sequence shown here is derived from an EMBL/GenBank/DDBJ whole genome shotgun (WGS) entry which is preliminary data.</text>
</comment>
<evidence type="ECO:0000313" key="1">
    <source>
        <dbReference type="EMBL" id="MBJ9688640.1"/>
    </source>
</evidence>
<dbReference type="EMBL" id="JADVKH010000034">
    <property type="protein sequence ID" value="MBJ9688640.1"/>
    <property type="molecule type" value="Genomic_DNA"/>
</dbReference>
<name>A0AAW7SYL0_BURVI</name>
<protein>
    <submittedName>
        <fullName evidence="2">Uncharacterized protein</fullName>
    </submittedName>
</protein>
<dbReference type="EMBL" id="JAUJRV010000002">
    <property type="protein sequence ID" value="MDN7794385.1"/>
    <property type="molecule type" value="Genomic_DNA"/>
</dbReference>
<dbReference type="Proteomes" id="UP001171620">
    <property type="component" value="Unassembled WGS sequence"/>
</dbReference>
<accession>A0AAW7SYL0</accession>
<evidence type="ECO:0000313" key="4">
    <source>
        <dbReference type="Proteomes" id="UP001171620"/>
    </source>
</evidence>
<dbReference type="GeneID" id="45684330"/>
<proteinExistence type="predicted"/>
<evidence type="ECO:0000313" key="3">
    <source>
        <dbReference type="Proteomes" id="UP000808215"/>
    </source>
</evidence>
<dbReference type="AlphaFoldDB" id="A0AAW7SYL0"/>
<evidence type="ECO:0000313" key="2">
    <source>
        <dbReference type="EMBL" id="MDN7794385.1"/>
    </source>
</evidence>
<gene>
    <name evidence="1" type="ORF">I5589_16315</name>
    <name evidence="2" type="ORF">QZM33_05340</name>
</gene>
<keyword evidence="3" id="KW-1185">Reference proteome</keyword>
<reference evidence="2" key="2">
    <citation type="submission" date="2023-07" db="EMBL/GenBank/DDBJ databases">
        <title>A collection of bacterial strains from the Burkholderia cepacia Research Laboratory and Repository.</title>
        <authorList>
            <person name="Lipuma J."/>
            <person name="Spilker T."/>
            <person name="Caverly L."/>
        </authorList>
    </citation>
    <scope>NUCLEOTIDE SEQUENCE</scope>
    <source>
        <strain evidence="2">AU44268</strain>
    </source>
</reference>
<organism evidence="2 4">
    <name type="scientific">Burkholderia vietnamiensis</name>
    <dbReference type="NCBI Taxonomy" id="60552"/>
    <lineage>
        <taxon>Bacteria</taxon>
        <taxon>Pseudomonadati</taxon>
        <taxon>Pseudomonadota</taxon>
        <taxon>Betaproteobacteria</taxon>
        <taxon>Burkholderiales</taxon>
        <taxon>Burkholderiaceae</taxon>
        <taxon>Burkholderia</taxon>
        <taxon>Burkholderia cepacia complex</taxon>
    </lineage>
</organism>
<dbReference type="RefSeq" id="WP_155121960.1">
    <property type="nucleotide sequence ID" value="NZ_CADERB010000013.1"/>
</dbReference>
<reference evidence="1 3" key="1">
    <citation type="submission" date="2020-11" db="EMBL/GenBank/DDBJ databases">
        <title>Enhanced detection system for hospital associated transmission using whole genome sequencing surveillance.</title>
        <authorList>
            <person name="Harrison L.H."/>
            <person name="Van Tyne D."/>
            <person name="Marsh J.W."/>
            <person name="Griffith M.P."/>
            <person name="Snyder D.J."/>
            <person name="Cooper V.S."/>
            <person name="Mustapha M."/>
        </authorList>
    </citation>
    <scope>NUCLEOTIDE SEQUENCE [LARGE SCALE GENOMIC DNA]</scope>
    <source>
        <strain evidence="1 3">BC00020</strain>
    </source>
</reference>
<dbReference type="Proteomes" id="UP000808215">
    <property type="component" value="Unassembled WGS sequence"/>
</dbReference>
<sequence length="48" mass="5092">MPSFIAAGSRFGETGRAELRESVVCANRAQADRGVPVRRDPGVGGFGW</sequence>